<gene>
    <name evidence="1" type="ORF">DPEC_G00206210</name>
</gene>
<protein>
    <submittedName>
        <fullName evidence="1">Uncharacterized protein</fullName>
    </submittedName>
</protein>
<proteinExistence type="predicted"/>
<accession>A0ACC2G4P7</accession>
<organism evidence="1 2">
    <name type="scientific">Dallia pectoralis</name>
    <name type="common">Alaska blackfish</name>
    <dbReference type="NCBI Taxonomy" id="75939"/>
    <lineage>
        <taxon>Eukaryota</taxon>
        <taxon>Metazoa</taxon>
        <taxon>Chordata</taxon>
        <taxon>Craniata</taxon>
        <taxon>Vertebrata</taxon>
        <taxon>Euteleostomi</taxon>
        <taxon>Actinopterygii</taxon>
        <taxon>Neopterygii</taxon>
        <taxon>Teleostei</taxon>
        <taxon>Protacanthopterygii</taxon>
        <taxon>Esociformes</taxon>
        <taxon>Umbridae</taxon>
        <taxon>Dallia</taxon>
    </lineage>
</organism>
<evidence type="ECO:0000313" key="1">
    <source>
        <dbReference type="EMBL" id="KAJ7998563.1"/>
    </source>
</evidence>
<comment type="caution">
    <text evidence="1">The sequence shown here is derived from an EMBL/GenBank/DDBJ whole genome shotgun (WGS) entry which is preliminary data.</text>
</comment>
<reference evidence="1" key="1">
    <citation type="submission" date="2021-05" db="EMBL/GenBank/DDBJ databases">
        <authorList>
            <person name="Pan Q."/>
            <person name="Jouanno E."/>
            <person name="Zahm M."/>
            <person name="Klopp C."/>
            <person name="Cabau C."/>
            <person name="Louis A."/>
            <person name="Berthelot C."/>
            <person name="Parey E."/>
            <person name="Roest Crollius H."/>
            <person name="Montfort J."/>
            <person name="Robinson-Rechavi M."/>
            <person name="Bouchez O."/>
            <person name="Lampietro C."/>
            <person name="Lopez Roques C."/>
            <person name="Donnadieu C."/>
            <person name="Postlethwait J."/>
            <person name="Bobe J."/>
            <person name="Dillon D."/>
            <person name="Chandos A."/>
            <person name="von Hippel F."/>
            <person name="Guiguen Y."/>
        </authorList>
    </citation>
    <scope>NUCLEOTIDE SEQUENCE</scope>
    <source>
        <strain evidence="1">YG-Jan2019</strain>
    </source>
</reference>
<dbReference type="EMBL" id="CM055744">
    <property type="protein sequence ID" value="KAJ7998563.1"/>
    <property type="molecule type" value="Genomic_DNA"/>
</dbReference>
<dbReference type="Proteomes" id="UP001157502">
    <property type="component" value="Chromosome 17"/>
</dbReference>
<keyword evidence="2" id="KW-1185">Reference proteome</keyword>
<name>A0ACC2G4P7_DALPE</name>
<sequence length="87" mass="9006">MDDEMDPDASDVIHVRPCGGGLAVAAPSSAFPSSYRDKGKWGRCRVMSVLVGTCAGIGLVPLGGALLPLYGETRCLGSRPCLARQDG</sequence>
<evidence type="ECO:0000313" key="2">
    <source>
        <dbReference type="Proteomes" id="UP001157502"/>
    </source>
</evidence>